<proteinExistence type="predicted"/>
<keyword evidence="2" id="KW-1185">Reference proteome</keyword>
<dbReference type="Proteomes" id="UP000658656">
    <property type="component" value="Unassembled WGS sequence"/>
</dbReference>
<organism evidence="1 2">
    <name type="scientific">Amycolatopsis bartoniae</name>
    <dbReference type="NCBI Taxonomy" id="941986"/>
    <lineage>
        <taxon>Bacteria</taxon>
        <taxon>Bacillati</taxon>
        <taxon>Actinomycetota</taxon>
        <taxon>Actinomycetes</taxon>
        <taxon>Pseudonocardiales</taxon>
        <taxon>Pseudonocardiaceae</taxon>
        <taxon>Amycolatopsis</taxon>
    </lineage>
</organism>
<dbReference type="AlphaFoldDB" id="A0A8H9MFQ5"/>
<evidence type="ECO:0000313" key="1">
    <source>
        <dbReference type="EMBL" id="GHF89292.1"/>
    </source>
</evidence>
<dbReference type="EMBL" id="BNAV01000024">
    <property type="protein sequence ID" value="GHF89292.1"/>
    <property type="molecule type" value="Genomic_DNA"/>
</dbReference>
<protein>
    <submittedName>
        <fullName evidence="1">Uncharacterized protein</fullName>
    </submittedName>
</protein>
<dbReference type="RefSeq" id="WP_260172478.1">
    <property type="nucleotide sequence ID" value="NZ_BNAV01000024.1"/>
</dbReference>
<reference evidence="1" key="2">
    <citation type="submission" date="2020-09" db="EMBL/GenBank/DDBJ databases">
        <authorList>
            <person name="Sun Q."/>
            <person name="Zhou Y."/>
        </authorList>
    </citation>
    <scope>NUCLEOTIDE SEQUENCE</scope>
    <source>
        <strain evidence="1">CGMCC 4.7679</strain>
    </source>
</reference>
<reference evidence="1" key="1">
    <citation type="journal article" date="2014" name="Int. J. Syst. Evol. Microbiol.">
        <title>Complete genome sequence of Corynebacterium casei LMG S-19264T (=DSM 44701T), isolated from a smear-ripened cheese.</title>
        <authorList>
            <consortium name="US DOE Joint Genome Institute (JGI-PGF)"/>
            <person name="Walter F."/>
            <person name="Albersmeier A."/>
            <person name="Kalinowski J."/>
            <person name="Ruckert C."/>
        </authorList>
    </citation>
    <scope>NUCLEOTIDE SEQUENCE</scope>
    <source>
        <strain evidence="1">CGMCC 4.7679</strain>
    </source>
</reference>
<accession>A0A8H9MFQ5</accession>
<comment type="caution">
    <text evidence="1">The sequence shown here is derived from an EMBL/GenBank/DDBJ whole genome shotgun (WGS) entry which is preliminary data.</text>
</comment>
<name>A0A8H9MFQ5_9PSEU</name>
<gene>
    <name evidence="1" type="ORF">GCM10017566_73720</name>
</gene>
<sequence>MSKTHKKKQGRQPSWLRYTGPVSQLLIALAKAAIIVWRGVHNC</sequence>
<evidence type="ECO:0000313" key="2">
    <source>
        <dbReference type="Proteomes" id="UP000658656"/>
    </source>
</evidence>